<name>A0A699YKH3_HAELA</name>
<protein>
    <submittedName>
        <fullName evidence="1">Uncharacterized protein</fullName>
    </submittedName>
</protein>
<proteinExistence type="predicted"/>
<feature type="non-terminal residue" evidence="1">
    <location>
        <position position="1"/>
    </location>
</feature>
<dbReference type="EMBL" id="BLLF01000042">
    <property type="protein sequence ID" value="GFH06499.1"/>
    <property type="molecule type" value="Genomic_DNA"/>
</dbReference>
<dbReference type="Proteomes" id="UP000485058">
    <property type="component" value="Unassembled WGS sequence"/>
</dbReference>
<accession>A0A699YKH3</accession>
<organism evidence="1 2">
    <name type="scientific">Haematococcus lacustris</name>
    <name type="common">Green alga</name>
    <name type="synonym">Haematococcus pluvialis</name>
    <dbReference type="NCBI Taxonomy" id="44745"/>
    <lineage>
        <taxon>Eukaryota</taxon>
        <taxon>Viridiplantae</taxon>
        <taxon>Chlorophyta</taxon>
        <taxon>core chlorophytes</taxon>
        <taxon>Chlorophyceae</taxon>
        <taxon>CS clade</taxon>
        <taxon>Chlamydomonadales</taxon>
        <taxon>Haematococcaceae</taxon>
        <taxon>Haematococcus</taxon>
    </lineage>
</organism>
<gene>
    <name evidence="1" type="ORF">HaLaN_01144</name>
</gene>
<keyword evidence="2" id="KW-1185">Reference proteome</keyword>
<evidence type="ECO:0000313" key="2">
    <source>
        <dbReference type="Proteomes" id="UP000485058"/>
    </source>
</evidence>
<evidence type="ECO:0000313" key="1">
    <source>
        <dbReference type="EMBL" id="GFH06499.1"/>
    </source>
</evidence>
<reference evidence="1 2" key="1">
    <citation type="submission" date="2020-02" db="EMBL/GenBank/DDBJ databases">
        <title>Draft genome sequence of Haematococcus lacustris strain NIES-144.</title>
        <authorList>
            <person name="Morimoto D."/>
            <person name="Nakagawa S."/>
            <person name="Yoshida T."/>
            <person name="Sawayama S."/>
        </authorList>
    </citation>
    <scope>NUCLEOTIDE SEQUENCE [LARGE SCALE GENOMIC DNA]</scope>
    <source>
        <strain evidence="1 2">NIES-144</strain>
    </source>
</reference>
<feature type="non-terminal residue" evidence="1">
    <location>
        <position position="228"/>
    </location>
</feature>
<sequence>MAAPSPDDPNALGSDGLMVRTTTQTFGGKESTVAQVYNQVKGFTTRASHRQLSPVIRISSMTLVVIARAVAKSSSWSMTGVAWLGSCKQGSNGVEQQPPRRLDVHTPVPCPLSMANGRVDQLLQQDNIRNTTGFGSLEDYIASGFFSAQDKWLTYPRLVARRFFKTKSLQGMKGIAGSEPALLIHPGRSWRVAEQGAEAGPGAESMCGGASGAGSPEQLVVLRANAGP</sequence>
<comment type="caution">
    <text evidence="1">The sequence shown here is derived from an EMBL/GenBank/DDBJ whole genome shotgun (WGS) entry which is preliminary data.</text>
</comment>
<dbReference type="AlphaFoldDB" id="A0A699YKH3"/>